<protein>
    <submittedName>
        <fullName evidence="2">Uncharacterized protein</fullName>
    </submittedName>
</protein>
<keyword evidence="1" id="KW-0472">Membrane</keyword>
<organism evidence="2 3">
    <name type="scientific">Fuerstiella marisgermanici</name>
    <dbReference type="NCBI Taxonomy" id="1891926"/>
    <lineage>
        <taxon>Bacteria</taxon>
        <taxon>Pseudomonadati</taxon>
        <taxon>Planctomycetota</taxon>
        <taxon>Planctomycetia</taxon>
        <taxon>Planctomycetales</taxon>
        <taxon>Planctomycetaceae</taxon>
        <taxon>Fuerstiella</taxon>
    </lineage>
</organism>
<dbReference type="Proteomes" id="UP000187735">
    <property type="component" value="Chromosome"/>
</dbReference>
<dbReference type="AlphaFoldDB" id="A0A1P8WAV5"/>
<accession>A0A1P8WAV5</accession>
<feature type="transmembrane region" description="Helical" evidence="1">
    <location>
        <begin position="183"/>
        <end position="199"/>
    </location>
</feature>
<reference evidence="2 3" key="1">
    <citation type="journal article" date="2016" name="Front. Microbiol.">
        <title>Fuerstia marisgermanicae gen. nov., sp. nov., an Unusual Member of the Phylum Planctomycetes from the German Wadden Sea.</title>
        <authorList>
            <person name="Kohn T."/>
            <person name="Heuer A."/>
            <person name="Jogler M."/>
            <person name="Vollmers J."/>
            <person name="Boedeker C."/>
            <person name="Bunk B."/>
            <person name="Rast P."/>
            <person name="Borchert D."/>
            <person name="Glockner I."/>
            <person name="Freese H.M."/>
            <person name="Klenk H.P."/>
            <person name="Overmann J."/>
            <person name="Kaster A.K."/>
            <person name="Rohde M."/>
            <person name="Wiegand S."/>
            <person name="Jogler C."/>
        </authorList>
    </citation>
    <scope>NUCLEOTIDE SEQUENCE [LARGE SCALE GENOMIC DNA]</scope>
    <source>
        <strain evidence="2 3">NH11</strain>
    </source>
</reference>
<feature type="transmembrane region" description="Helical" evidence="1">
    <location>
        <begin position="42"/>
        <end position="61"/>
    </location>
</feature>
<dbReference type="EMBL" id="CP017641">
    <property type="protein sequence ID" value="APZ91174.1"/>
    <property type="molecule type" value="Genomic_DNA"/>
</dbReference>
<evidence type="ECO:0000313" key="2">
    <source>
        <dbReference type="EMBL" id="APZ91174.1"/>
    </source>
</evidence>
<sequence length="320" mass="35474">MNLVPVSSENVSVLISTVLLVLTLWQLGKLRKTSQATTSEPARWWAIAALMAFIFSILGRWSVVEADLRTSSALSYFAAVMLLTPLIAILGARRPGVRAWPWFVVLPLVLVLQWPSVSQLMSGRSDLAVEVPTPTAIGFLLVLVMGAGNYFGTLNTLAAVLGGTGIVVMLARSANWFDPATHWPEPLAATLFLLAAVRVRRRFRPSAKAALQPEVHDANRLWIDFRDLFGIVWARRVVDRVNQFAQRESWDNQLTLDGFVAKSASPNVTAPLAVEVPDRAVEVLCWVLRRFVDPPFVHRYLPNLRTEQPEQNPAPVQPNA</sequence>
<keyword evidence="1" id="KW-1133">Transmembrane helix</keyword>
<feature type="transmembrane region" description="Helical" evidence="1">
    <location>
        <begin position="12"/>
        <end position="30"/>
    </location>
</feature>
<proteinExistence type="predicted"/>
<feature type="transmembrane region" description="Helical" evidence="1">
    <location>
        <begin position="73"/>
        <end position="92"/>
    </location>
</feature>
<feature type="transmembrane region" description="Helical" evidence="1">
    <location>
        <begin position="159"/>
        <end position="177"/>
    </location>
</feature>
<feature type="transmembrane region" description="Helical" evidence="1">
    <location>
        <begin position="99"/>
        <end position="116"/>
    </location>
</feature>
<dbReference type="KEGG" id="fmr:Fuma_00760"/>
<evidence type="ECO:0000256" key="1">
    <source>
        <dbReference type="SAM" id="Phobius"/>
    </source>
</evidence>
<keyword evidence="1" id="KW-0812">Transmembrane</keyword>
<gene>
    <name evidence="2" type="ORF">Fuma_00760</name>
</gene>
<name>A0A1P8WAV5_9PLAN</name>
<keyword evidence="3" id="KW-1185">Reference proteome</keyword>
<evidence type="ECO:0000313" key="3">
    <source>
        <dbReference type="Proteomes" id="UP000187735"/>
    </source>
</evidence>